<organism evidence="2 3">
    <name type="scientific">Obba rivulosa</name>
    <dbReference type="NCBI Taxonomy" id="1052685"/>
    <lineage>
        <taxon>Eukaryota</taxon>
        <taxon>Fungi</taxon>
        <taxon>Dikarya</taxon>
        <taxon>Basidiomycota</taxon>
        <taxon>Agaricomycotina</taxon>
        <taxon>Agaricomycetes</taxon>
        <taxon>Polyporales</taxon>
        <taxon>Gelatoporiaceae</taxon>
        <taxon>Obba</taxon>
    </lineage>
</organism>
<proteinExistence type="predicted"/>
<name>A0A8E2AUC8_9APHY</name>
<keyword evidence="3" id="KW-1185">Reference proteome</keyword>
<gene>
    <name evidence="2" type="ORF">OBBRIDRAFT_106311</name>
</gene>
<evidence type="ECO:0000313" key="3">
    <source>
        <dbReference type="Proteomes" id="UP000250043"/>
    </source>
</evidence>
<feature type="compositionally biased region" description="Low complexity" evidence="1">
    <location>
        <begin position="97"/>
        <end position="110"/>
    </location>
</feature>
<accession>A0A8E2AUC8</accession>
<dbReference type="AlphaFoldDB" id="A0A8E2AUC8"/>
<dbReference type="EMBL" id="KV722459">
    <property type="protein sequence ID" value="OCH88199.1"/>
    <property type="molecule type" value="Genomic_DNA"/>
</dbReference>
<evidence type="ECO:0000256" key="1">
    <source>
        <dbReference type="SAM" id="MobiDB-lite"/>
    </source>
</evidence>
<reference evidence="2 3" key="1">
    <citation type="submission" date="2016-07" db="EMBL/GenBank/DDBJ databases">
        <title>Draft genome of the white-rot fungus Obba rivulosa 3A-2.</title>
        <authorList>
            <consortium name="DOE Joint Genome Institute"/>
            <person name="Miettinen O."/>
            <person name="Riley R."/>
            <person name="Acob R."/>
            <person name="Barry K."/>
            <person name="Cullen D."/>
            <person name="De Vries R."/>
            <person name="Hainaut M."/>
            <person name="Hatakka A."/>
            <person name="Henrissat B."/>
            <person name="Hilden K."/>
            <person name="Kuo R."/>
            <person name="Labutti K."/>
            <person name="Lipzen A."/>
            <person name="Makela M.R."/>
            <person name="Sandor L."/>
            <person name="Spatafora J.W."/>
            <person name="Grigoriev I.V."/>
            <person name="Hibbett D.S."/>
        </authorList>
    </citation>
    <scope>NUCLEOTIDE SEQUENCE [LARGE SCALE GENOMIC DNA]</scope>
    <source>
        <strain evidence="2 3">3A-2</strain>
    </source>
</reference>
<dbReference type="Proteomes" id="UP000250043">
    <property type="component" value="Unassembled WGS sequence"/>
</dbReference>
<feature type="region of interest" description="Disordered" evidence="1">
    <location>
        <begin position="83"/>
        <end position="123"/>
    </location>
</feature>
<protein>
    <submittedName>
        <fullName evidence="2">Uncharacterized protein</fullName>
    </submittedName>
</protein>
<sequence>MITDSRPVRYIAPGHALFLHLMSHLDQLWGHQNCCQPGAYPVQRHTDLNLARRRHGSYEQSLLGHMGPPRIIRAHFDALHPSARPGACTTTRQIRMPSARSAARTPAPRTLQSETPETRPRSCRQLLRKSVHARSGRLVAPWANRIRASGACAGAQAREADCSRLVRLSSRRPGLRGQPRRSEYFCLARRRPCPARARSCELVRRHRASGGLCAFWGAERET</sequence>
<evidence type="ECO:0000313" key="2">
    <source>
        <dbReference type="EMBL" id="OCH88199.1"/>
    </source>
</evidence>